<evidence type="ECO:0000313" key="5">
    <source>
        <dbReference type="EMBL" id="KAF7347198.1"/>
    </source>
</evidence>
<feature type="domain" description="Xylanolytic transcriptional activator regulatory" evidence="4">
    <location>
        <begin position="358"/>
        <end position="431"/>
    </location>
</feature>
<evidence type="ECO:0000256" key="1">
    <source>
        <dbReference type="ARBA" id="ARBA00022723"/>
    </source>
</evidence>
<keyword evidence="6" id="KW-1185">Reference proteome</keyword>
<proteinExistence type="predicted"/>
<dbReference type="InterPro" id="IPR007219">
    <property type="entry name" value="XnlR_reg_dom"/>
</dbReference>
<dbReference type="Pfam" id="PF04082">
    <property type="entry name" value="Fungal_trans"/>
    <property type="match status" value="1"/>
</dbReference>
<dbReference type="PANTHER" id="PTHR46910:SF38">
    <property type="entry name" value="ZN(2)-C6 FUNGAL-TYPE DOMAIN-CONTAINING PROTEIN"/>
    <property type="match status" value="1"/>
</dbReference>
<organism evidence="5 6">
    <name type="scientific">Mycena venus</name>
    <dbReference type="NCBI Taxonomy" id="2733690"/>
    <lineage>
        <taxon>Eukaryota</taxon>
        <taxon>Fungi</taxon>
        <taxon>Dikarya</taxon>
        <taxon>Basidiomycota</taxon>
        <taxon>Agaricomycotina</taxon>
        <taxon>Agaricomycetes</taxon>
        <taxon>Agaricomycetidae</taxon>
        <taxon>Agaricales</taxon>
        <taxon>Marasmiineae</taxon>
        <taxon>Mycenaceae</taxon>
        <taxon>Mycena</taxon>
    </lineage>
</organism>
<dbReference type="Gene3D" id="4.10.240.10">
    <property type="entry name" value="Zn(2)-C6 fungal-type DNA-binding domain"/>
    <property type="match status" value="1"/>
</dbReference>
<gene>
    <name evidence="5" type="ORF">MVEN_01474600</name>
</gene>
<keyword evidence="2" id="KW-0539">Nucleus</keyword>
<dbReference type="CDD" id="cd12148">
    <property type="entry name" value="fungal_TF_MHR"/>
    <property type="match status" value="1"/>
</dbReference>
<feature type="region of interest" description="Disordered" evidence="3">
    <location>
        <begin position="140"/>
        <end position="178"/>
    </location>
</feature>
<evidence type="ECO:0000256" key="3">
    <source>
        <dbReference type="SAM" id="MobiDB-lite"/>
    </source>
</evidence>
<dbReference type="Proteomes" id="UP000620124">
    <property type="component" value="Unassembled WGS sequence"/>
</dbReference>
<dbReference type="InterPro" id="IPR036864">
    <property type="entry name" value="Zn2-C6_fun-type_DNA-bd_sf"/>
</dbReference>
<name>A0A8H6XTG2_9AGAR</name>
<sequence>MHEMNDSDDAASVQNGKRRRLQGSCDNCRRRKGAFIPASEMEKILLIWELVRCNSAEMPNNRCTNCITAYVECTHSRAKGAEARATEIPKTAQEHVASILSTTTVYVPSHDPTANHQILVEVARYARSLEEKLAARPHTIVSNTVSSNPGSPDDSSSSRTSEAGASTHAEEHEDATRILVPSVSKRADRFFGLSSSVQFIKAAMRHMHGNTSYVVGVQRHQFWSMQPWEKIAIEVPRQIFPEDDLLESLIKIYFEQVNPILGILHFPSFNQSVSDGLHLRDREFGAVVLMVCALASRHSDDPRVFLDEANSEHSCGWKWFRQVRPFSPTFSRGTSLHQLQLICLSAIYCSAIAIPEEGWILAGLGVRLAQCAGAHHRGGYRKMEPLTAELYRRVFWILVVADTIMSSFNGRPSITKPGDFDVDLPAACDDEFWGIPNAVQPPGKPSTGAFMPVYLQLMLIFGQIQRAVYPVNGKMRLHEEIVELDSALNRWIDIIPQHLRWDPHQQNQIFLDQSAVLYSTYYHAQILIHRPFIPAPGKESIPSMTQFPSLAICAAAARSIGHVLDVQARRGRGLLHYPSLMTALFDSAVVLLVNVWAIVGGGKSRTQDHFTRATADVQNCVRVLRRYERRWRSAGRDCDIISAMLNIGKQSLKRPREAEEPSASPNVPEVTLNLPEASTAGQRMLAVTRSVQDSDPLFSLPLLTEELGRLPVYDSFDYEPTFQPNDLHYSPQSYLEAERDLLEPELLFGADPALDSVFTQQDGIIGVENLELPPISFDIPMGDSWQDWSAYLASVDGLN</sequence>
<dbReference type="GO" id="GO:0006351">
    <property type="term" value="P:DNA-templated transcription"/>
    <property type="evidence" value="ECO:0007669"/>
    <property type="project" value="InterPro"/>
</dbReference>
<keyword evidence="1" id="KW-0479">Metal-binding</keyword>
<dbReference type="SMART" id="SM00906">
    <property type="entry name" value="Fungal_trans"/>
    <property type="match status" value="1"/>
</dbReference>
<dbReference type="OrthoDB" id="4456959at2759"/>
<dbReference type="PANTHER" id="PTHR46910">
    <property type="entry name" value="TRANSCRIPTION FACTOR PDR1"/>
    <property type="match status" value="1"/>
</dbReference>
<dbReference type="InterPro" id="IPR050987">
    <property type="entry name" value="AtrR-like"/>
</dbReference>
<protein>
    <submittedName>
        <fullName evidence="5">Fungal-trans domain-containing protein</fullName>
    </submittedName>
</protein>
<evidence type="ECO:0000259" key="4">
    <source>
        <dbReference type="SMART" id="SM00906"/>
    </source>
</evidence>
<comment type="caution">
    <text evidence="5">The sequence shown here is derived from an EMBL/GenBank/DDBJ whole genome shotgun (WGS) entry which is preliminary data.</text>
</comment>
<dbReference type="GO" id="GO:0003677">
    <property type="term" value="F:DNA binding"/>
    <property type="evidence" value="ECO:0007669"/>
    <property type="project" value="InterPro"/>
</dbReference>
<accession>A0A8H6XTG2</accession>
<dbReference type="GO" id="GO:0008270">
    <property type="term" value="F:zinc ion binding"/>
    <property type="evidence" value="ECO:0007669"/>
    <property type="project" value="InterPro"/>
</dbReference>
<dbReference type="EMBL" id="JACAZI010000012">
    <property type="protein sequence ID" value="KAF7347198.1"/>
    <property type="molecule type" value="Genomic_DNA"/>
</dbReference>
<reference evidence="5" key="1">
    <citation type="submission" date="2020-05" db="EMBL/GenBank/DDBJ databases">
        <title>Mycena genomes resolve the evolution of fungal bioluminescence.</title>
        <authorList>
            <person name="Tsai I.J."/>
        </authorList>
    </citation>
    <scope>NUCLEOTIDE SEQUENCE</scope>
    <source>
        <strain evidence="5">CCC161011</strain>
    </source>
</reference>
<evidence type="ECO:0000313" key="6">
    <source>
        <dbReference type="Proteomes" id="UP000620124"/>
    </source>
</evidence>
<dbReference type="InterPro" id="IPR001138">
    <property type="entry name" value="Zn2Cys6_DnaBD"/>
</dbReference>
<evidence type="ECO:0000256" key="2">
    <source>
        <dbReference type="ARBA" id="ARBA00023242"/>
    </source>
</evidence>
<feature type="compositionally biased region" description="Low complexity" evidence="3">
    <location>
        <begin position="146"/>
        <end position="167"/>
    </location>
</feature>
<dbReference type="GO" id="GO:0000981">
    <property type="term" value="F:DNA-binding transcription factor activity, RNA polymerase II-specific"/>
    <property type="evidence" value="ECO:0007669"/>
    <property type="project" value="InterPro"/>
</dbReference>
<dbReference type="AlphaFoldDB" id="A0A8H6XTG2"/>
<dbReference type="CDD" id="cd00067">
    <property type="entry name" value="GAL4"/>
    <property type="match status" value="1"/>
</dbReference>